<evidence type="ECO:0000256" key="8">
    <source>
        <dbReference type="ARBA" id="ARBA00023140"/>
    </source>
</evidence>
<dbReference type="PANTHER" id="PTHR11908:SF132">
    <property type="entry name" value="ALDEHYDE OXIDASE 1-RELATED"/>
    <property type="match status" value="1"/>
</dbReference>
<dbReference type="Pfam" id="PF00111">
    <property type="entry name" value="Fer2"/>
    <property type="match status" value="1"/>
</dbReference>
<comment type="subcellular location">
    <subcellularLocation>
        <location evidence="1">Peroxisome</location>
    </subcellularLocation>
</comment>
<name>A0AAV2SGQ1_MEGNR</name>
<dbReference type="GO" id="GO:0005777">
    <property type="term" value="C:peroxisome"/>
    <property type="evidence" value="ECO:0007669"/>
    <property type="project" value="UniProtKB-SubCell"/>
</dbReference>
<reference evidence="11 12" key="1">
    <citation type="submission" date="2024-05" db="EMBL/GenBank/DDBJ databases">
        <authorList>
            <person name="Wallberg A."/>
        </authorList>
    </citation>
    <scope>NUCLEOTIDE SEQUENCE [LARGE SCALE GENOMIC DNA]</scope>
</reference>
<dbReference type="PROSITE" id="PS51387">
    <property type="entry name" value="FAD_PCMH"/>
    <property type="match status" value="1"/>
</dbReference>
<dbReference type="Pfam" id="PF01799">
    <property type="entry name" value="Fer2_2"/>
    <property type="match status" value="1"/>
</dbReference>
<protein>
    <recommendedName>
        <fullName evidence="13">Xanthine dehydrogenase</fullName>
    </recommendedName>
</protein>
<keyword evidence="2" id="KW-0500">Molybdenum</keyword>
<dbReference type="Gene3D" id="3.30.465.10">
    <property type="match status" value="1"/>
</dbReference>
<sequence length="485" mass="52175">PSVGPDVTVGTNLVDFLHSQGLTGTHYTCRKGGCGSCTVVGKYTDPSTGENKEYAFNSCLAMVHACDGWEITTVEGLGNRHDGYHVVQDRLADFSGTQCGFCSPGMVMNMYGLTQQKKDGWTASDAEHLLDGNLCRCTGYRPILDAWKSVTPQDIEDLPKCAKGGGCCKKKGNVPKACSKSGGNTDANLPRDIVGGGVTLYQPDSIQALYDTLNGLEDGTKYKLSCGDTGKGVYNDEDITAYINTRTVTELNAQEATYENLVFGSAVSIADVISTLEEAAKTRPGYSYATLLAKHWRHVASTQIRNLGSWAGNLGLKATHSEFPSDIFISLVGTDATITTGLASDGSVTSHTVEELVTFDFRSEKRVILQLKIPPMSDDVIYRSYKIMPRAAWAHAVVNAVFRFQVDRDNQHTVIGTPTIAFGGINPTFVHASNTETLLSGASLEDPSVLQAAIASLATEVVPDNLPIDASPEYRVALTQNLLYK</sequence>
<dbReference type="SMART" id="SM01092">
    <property type="entry name" value="CO_deh_flav_C"/>
    <property type="match status" value="1"/>
</dbReference>
<dbReference type="GO" id="GO:0016491">
    <property type="term" value="F:oxidoreductase activity"/>
    <property type="evidence" value="ECO:0007669"/>
    <property type="project" value="UniProtKB-KW"/>
</dbReference>
<proteinExistence type="predicted"/>
<organism evidence="11 12">
    <name type="scientific">Meganyctiphanes norvegica</name>
    <name type="common">Northern krill</name>
    <name type="synonym">Thysanopoda norvegica</name>
    <dbReference type="NCBI Taxonomy" id="48144"/>
    <lineage>
        <taxon>Eukaryota</taxon>
        <taxon>Metazoa</taxon>
        <taxon>Ecdysozoa</taxon>
        <taxon>Arthropoda</taxon>
        <taxon>Crustacea</taxon>
        <taxon>Multicrustacea</taxon>
        <taxon>Malacostraca</taxon>
        <taxon>Eumalacostraca</taxon>
        <taxon>Eucarida</taxon>
        <taxon>Euphausiacea</taxon>
        <taxon>Euphausiidae</taxon>
        <taxon>Meganyctiphanes</taxon>
    </lineage>
</organism>
<evidence type="ECO:0000259" key="9">
    <source>
        <dbReference type="PROSITE" id="PS51085"/>
    </source>
</evidence>
<keyword evidence="7" id="KW-0411">Iron-sulfur</keyword>
<feature type="non-terminal residue" evidence="11">
    <location>
        <position position="485"/>
    </location>
</feature>
<feature type="non-terminal residue" evidence="11">
    <location>
        <position position="1"/>
    </location>
</feature>
<evidence type="ECO:0000313" key="12">
    <source>
        <dbReference type="Proteomes" id="UP001497623"/>
    </source>
</evidence>
<dbReference type="Gene3D" id="3.30.390.50">
    <property type="entry name" value="CO dehydrogenase flavoprotein, C-terminal domain"/>
    <property type="match status" value="1"/>
</dbReference>
<evidence type="ECO:0000256" key="5">
    <source>
        <dbReference type="ARBA" id="ARBA00023002"/>
    </source>
</evidence>
<evidence type="ECO:0000256" key="2">
    <source>
        <dbReference type="ARBA" id="ARBA00022505"/>
    </source>
</evidence>
<dbReference type="InterPro" id="IPR016208">
    <property type="entry name" value="Ald_Oxase/xanthine_DH-like"/>
</dbReference>
<keyword evidence="8" id="KW-0576">Peroxisome</keyword>
<dbReference type="InterPro" id="IPR002888">
    <property type="entry name" value="2Fe-2S-bd"/>
</dbReference>
<dbReference type="InterPro" id="IPR036884">
    <property type="entry name" value="2Fe-2S-bd_dom_sf"/>
</dbReference>
<evidence type="ECO:0000313" key="11">
    <source>
        <dbReference type="EMBL" id="CAL4182833.1"/>
    </source>
</evidence>
<gene>
    <name evidence="11" type="ORF">MNOR_LOCUS35629</name>
</gene>
<dbReference type="SUPFAM" id="SSF54292">
    <property type="entry name" value="2Fe-2S ferredoxin-like"/>
    <property type="match status" value="1"/>
</dbReference>
<dbReference type="InterPro" id="IPR005107">
    <property type="entry name" value="CO_DH_flav_C"/>
</dbReference>
<keyword evidence="6" id="KW-0408">Iron</keyword>
<evidence type="ECO:0008006" key="13">
    <source>
        <dbReference type="Google" id="ProtNLM"/>
    </source>
</evidence>
<dbReference type="AlphaFoldDB" id="A0AAV2SGQ1"/>
<dbReference type="InterPro" id="IPR036683">
    <property type="entry name" value="CO_DH_flav_C_dom_sf"/>
</dbReference>
<evidence type="ECO:0000259" key="10">
    <source>
        <dbReference type="PROSITE" id="PS51387"/>
    </source>
</evidence>
<dbReference type="InterPro" id="IPR006058">
    <property type="entry name" value="2Fe2S_fd_BS"/>
</dbReference>
<feature type="domain" description="2Fe-2S ferredoxin-type" evidence="9">
    <location>
        <begin position="1"/>
        <end position="77"/>
    </location>
</feature>
<dbReference type="GO" id="GO:0051537">
    <property type="term" value="F:2 iron, 2 sulfur cluster binding"/>
    <property type="evidence" value="ECO:0007669"/>
    <property type="project" value="UniProtKB-KW"/>
</dbReference>
<evidence type="ECO:0000256" key="1">
    <source>
        <dbReference type="ARBA" id="ARBA00004275"/>
    </source>
</evidence>
<evidence type="ECO:0000256" key="7">
    <source>
        <dbReference type="ARBA" id="ARBA00023014"/>
    </source>
</evidence>
<evidence type="ECO:0000256" key="4">
    <source>
        <dbReference type="ARBA" id="ARBA00022723"/>
    </source>
</evidence>
<dbReference type="GO" id="GO:0005506">
    <property type="term" value="F:iron ion binding"/>
    <property type="evidence" value="ECO:0007669"/>
    <property type="project" value="InterPro"/>
</dbReference>
<dbReference type="Proteomes" id="UP001497623">
    <property type="component" value="Unassembled WGS sequence"/>
</dbReference>
<dbReference type="CDD" id="cd00207">
    <property type="entry name" value="fer2"/>
    <property type="match status" value="1"/>
</dbReference>
<dbReference type="PANTHER" id="PTHR11908">
    <property type="entry name" value="XANTHINE DEHYDROGENASE"/>
    <property type="match status" value="1"/>
</dbReference>
<dbReference type="Gene3D" id="1.10.150.120">
    <property type="entry name" value="[2Fe-2S]-binding domain"/>
    <property type="match status" value="1"/>
</dbReference>
<keyword evidence="3" id="KW-0001">2Fe-2S</keyword>
<dbReference type="InterPro" id="IPR016166">
    <property type="entry name" value="FAD-bd_PCMH"/>
</dbReference>
<dbReference type="InterPro" id="IPR001041">
    <property type="entry name" value="2Fe-2S_ferredoxin-type"/>
</dbReference>
<keyword evidence="12" id="KW-1185">Reference proteome</keyword>
<evidence type="ECO:0000256" key="3">
    <source>
        <dbReference type="ARBA" id="ARBA00022714"/>
    </source>
</evidence>
<comment type="caution">
    <text evidence="11">The sequence shown here is derived from an EMBL/GenBank/DDBJ whole genome shotgun (WGS) entry which is preliminary data.</text>
</comment>
<dbReference type="InterPro" id="IPR016169">
    <property type="entry name" value="FAD-bd_PCMH_sub2"/>
</dbReference>
<dbReference type="EMBL" id="CAXKWB010060289">
    <property type="protein sequence ID" value="CAL4182833.1"/>
    <property type="molecule type" value="Genomic_DNA"/>
</dbReference>
<dbReference type="SUPFAM" id="SSF56176">
    <property type="entry name" value="FAD-binding/transporter-associated domain-like"/>
    <property type="match status" value="1"/>
</dbReference>
<feature type="domain" description="FAD-binding PCMH-type" evidence="10">
    <location>
        <begin position="193"/>
        <end position="378"/>
    </location>
</feature>
<dbReference type="Pfam" id="PF03450">
    <property type="entry name" value="CO_deh_flav_C"/>
    <property type="match status" value="1"/>
</dbReference>
<keyword evidence="4" id="KW-0479">Metal-binding</keyword>
<dbReference type="InterPro" id="IPR036010">
    <property type="entry name" value="2Fe-2S_ferredoxin-like_sf"/>
</dbReference>
<evidence type="ECO:0000256" key="6">
    <source>
        <dbReference type="ARBA" id="ARBA00023004"/>
    </source>
</evidence>
<dbReference type="PROSITE" id="PS51085">
    <property type="entry name" value="2FE2S_FER_2"/>
    <property type="match status" value="1"/>
</dbReference>
<dbReference type="InterPro" id="IPR036318">
    <property type="entry name" value="FAD-bd_PCMH-like_sf"/>
</dbReference>
<dbReference type="PROSITE" id="PS00197">
    <property type="entry name" value="2FE2S_FER_1"/>
    <property type="match status" value="1"/>
</dbReference>
<dbReference type="Pfam" id="PF00941">
    <property type="entry name" value="FAD_binding_5"/>
    <property type="match status" value="1"/>
</dbReference>
<keyword evidence="5" id="KW-0560">Oxidoreductase</keyword>
<accession>A0AAV2SGQ1</accession>
<dbReference type="SUPFAM" id="SSF47741">
    <property type="entry name" value="CO dehydrogenase ISP C-domain like"/>
    <property type="match status" value="1"/>
</dbReference>
<dbReference type="InterPro" id="IPR002346">
    <property type="entry name" value="Mopterin_DH_FAD-bd"/>
</dbReference>
<dbReference type="SUPFAM" id="SSF55447">
    <property type="entry name" value="CO dehydrogenase flavoprotein C-terminal domain-like"/>
    <property type="match status" value="1"/>
</dbReference>
<dbReference type="GO" id="GO:0071949">
    <property type="term" value="F:FAD binding"/>
    <property type="evidence" value="ECO:0007669"/>
    <property type="project" value="InterPro"/>
</dbReference>
<dbReference type="Gene3D" id="3.10.20.30">
    <property type="match status" value="1"/>
</dbReference>
<dbReference type="InterPro" id="IPR012675">
    <property type="entry name" value="Beta-grasp_dom_sf"/>
</dbReference>